<evidence type="ECO:0000256" key="4">
    <source>
        <dbReference type="ARBA" id="ARBA00023054"/>
    </source>
</evidence>
<keyword evidence="3" id="KW-0970">Cilium biogenesis/degradation</keyword>
<comment type="caution">
    <text evidence="8">The sequence shown here is derived from an EMBL/GenBank/DDBJ whole genome shotgun (WGS) entry which is preliminary data.</text>
</comment>
<dbReference type="GO" id="GO:0030992">
    <property type="term" value="C:intraciliary transport particle B"/>
    <property type="evidence" value="ECO:0007669"/>
    <property type="project" value="TreeGrafter"/>
</dbReference>
<evidence type="ECO:0000256" key="2">
    <source>
        <dbReference type="ARBA" id="ARBA00008340"/>
    </source>
</evidence>
<name>A0A8J5JSI7_HOMAM</name>
<feature type="coiled-coil region" evidence="7">
    <location>
        <begin position="191"/>
        <end position="218"/>
    </location>
</feature>
<organism evidence="8 9">
    <name type="scientific">Homarus americanus</name>
    <name type="common">American lobster</name>
    <dbReference type="NCBI Taxonomy" id="6706"/>
    <lineage>
        <taxon>Eukaryota</taxon>
        <taxon>Metazoa</taxon>
        <taxon>Ecdysozoa</taxon>
        <taxon>Arthropoda</taxon>
        <taxon>Crustacea</taxon>
        <taxon>Multicrustacea</taxon>
        <taxon>Malacostraca</taxon>
        <taxon>Eumalacostraca</taxon>
        <taxon>Eucarida</taxon>
        <taxon>Decapoda</taxon>
        <taxon>Pleocyemata</taxon>
        <taxon>Astacidea</taxon>
        <taxon>Nephropoidea</taxon>
        <taxon>Nephropidae</taxon>
        <taxon>Homarus</taxon>
    </lineage>
</organism>
<evidence type="ECO:0000313" key="9">
    <source>
        <dbReference type="Proteomes" id="UP000747542"/>
    </source>
</evidence>
<evidence type="ECO:0000313" key="8">
    <source>
        <dbReference type="EMBL" id="KAG7161253.1"/>
    </source>
</evidence>
<comment type="subcellular location">
    <subcellularLocation>
        <location evidence="1">Cell projection</location>
        <location evidence="1">Cilium</location>
    </subcellularLocation>
</comment>
<dbReference type="GO" id="GO:0005929">
    <property type="term" value="C:cilium"/>
    <property type="evidence" value="ECO:0007669"/>
    <property type="project" value="UniProtKB-SubCell"/>
</dbReference>
<evidence type="ECO:0000256" key="7">
    <source>
        <dbReference type="SAM" id="Coils"/>
    </source>
</evidence>
<dbReference type="Proteomes" id="UP000747542">
    <property type="component" value="Unassembled WGS sequence"/>
</dbReference>
<keyword evidence="4 7" id="KW-0175">Coiled coil</keyword>
<protein>
    <submittedName>
        <fullName evidence="8">Clusterin-associated protein 1-like 2</fullName>
    </submittedName>
</protein>
<evidence type="ECO:0000256" key="5">
    <source>
        <dbReference type="ARBA" id="ARBA00023069"/>
    </source>
</evidence>
<reference evidence="8" key="1">
    <citation type="journal article" date="2021" name="Sci. Adv.">
        <title>The American lobster genome reveals insights on longevity, neural, and immune adaptations.</title>
        <authorList>
            <person name="Polinski J.M."/>
            <person name="Zimin A.V."/>
            <person name="Clark K.F."/>
            <person name="Kohn A.B."/>
            <person name="Sadowski N."/>
            <person name="Timp W."/>
            <person name="Ptitsyn A."/>
            <person name="Khanna P."/>
            <person name="Romanova D.Y."/>
            <person name="Williams P."/>
            <person name="Greenwood S.J."/>
            <person name="Moroz L.L."/>
            <person name="Walt D.R."/>
            <person name="Bodnar A.G."/>
        </authorList>
    </citation>
    <scope>NUCLEOTIDE SEQUENCE</scope>
    <source>
        <strain evidence="8">GMGI-L3</strain>
    </source>
</reference>
<dbReference type="GO" id="GO:0060271">
    <property type="term" value="P:cilium assembly"/>
    <property type="evidence" value="ECO:0007669"/>
    <property type="project" value="TreeGrafter"/>
</dbReference>
<evidence type="ECO:0000256" key="1">
    <source>
        <dbReference type="ARBA" id="ARBA00004138"/>
    </source>
</evidence>
<sequence>MNHRTPKCWSDVVEHLRVLCFPRMVSLENFSTPNFQLVSEILLWLMTTVDSDHDHSTAIDSQQDRYKKLGVQLNMVRLYGADKLAARELLKITNCLYEASQAAIHPRIDSEDRPEISGTSPVVSVKLASSIIMDAASLCDSLRKECDDKIKRTAALDQALDLDSMEASVVAALHALASTVTEIKEATECLVRQQEEVVEKMHKKNDSLMRNQKRLEALMKIK</sequence>
<accession>A0A8J5JSI7</accession>
<proteinExistence type="inferred from homology"/>
<evidence type="ECO:0000256" key="6">
    <source>
        <dbReference type="ARBA" id="ARBA00023273"/>
    </source>
</evidence>
<dbReference type="PANTHER" id="PTHR21547">
    <property type="entry name" value="CLUSTERIN ASSOCIATED PROTEIN 1"/>
    <property type="match status" value="1"/>
</dbReference>
<gene>
    <name evidence="8" type="primary">Cluap1-L2</name>
    <name evidence="8" type="ORF">Hamer_G016309</name>
</gene>
<keyword evidence="6" id="KW-0966">Cell projection</keyword>
<dbReference type="PANTHER" id="PTHR21547:SF0">
    <property type="entry name" value="CLUSTERIN-ASSOCIATED PROTEIN 1"/>
    <property type="match status" value="1"/>
</dbReference>
<keyword evidence="9" id="KW-1185">Reference proteome</keyword>
<keyword evidence="5" id="KW-0969">Cilium</keyword>
<dbReference type="GO" id="GO:0005815">
    <property type="term" value="C:microtubule organizing center"/>
    <property type="evidence" value="ECO:0007669"/>
    <property type="project" value="TreeGrafter"/>
</dbReference>
<comment type="similarity">
    <text evidence="2">Belongs to the CLUAP1 family.</text>
</comment>
<dbReference type="AlphaFoldDB" id="A0A8J5JSI7"/>
<dbReference type="EMBL" id="JAHLQT010029607">
    <property type="protein sequence ID" value="KAG7161253.1"/>
    <property type="molecule type" value="Genomic_DNA"/>
</dbReference>
<dbReference type="Pfam" id="PF10234">
    <property type="entry name" value="Cluap1"/>
    <property type="match status" value="1"/>
</dbReference>
<evidence type="ECO:0000256" key="3">
    <source>
        <dbReference type="ARBA" id="ARBA00022794"/>
    </source>
</evidence>
<dbReference type="InterPro" id="IPR019366">
    <property type="entry name" value="Clusterin-associated_protein-1"/>
</dbReference>